<keyword evidence="4 7" id="KW-0378">Hydrolase</keyword>
<gene>
    <name evidence="11" type="ORF">GGR21_002045</name>
</gene>
<evidence type="ECO:0000256" key="3">
    <source>
        <dbReference type="ARBA" id="ARBA00022723"/>
    </source>
</evidence>
<dbReference type="GO" id="GO:0016791">
    <property type="term" value="F:phosphatase activity"/>
    <property type="evidence" value="ECO:0007669"/>
    <property type="project" value="InterPro"/>
</dbReference>
<dbReference type="InterPro" id="IPR006543">
    <property type="entry name" value="Histidinol-phos"/>
</dbReference>
<dbReference type="AlphaFoldDB" id="A0A840CRB6"/>
<dbReference type="InterPro" id="IPR036412">
    <property type="entry name" value="HAD-like_sf"/>
</dbReference>
<comment type="cofactor">
    <cofactor evidence="10">
        <name>Mg(2+)</name>
        <dbReference type="ChEBI" id="CHEBI:18420"/>
    </cofactor>
</comment>
<dbReference type="InterPro" id="IPR006549">
    <property type="entry name" value="HAD-SF_hydro_IIIA"/>
</dbReference>
<dbReference type="EMBL" id="JACIEP010000006">
    <property type="protein sequence ID" value="MBB4036144.1"/>
    <property type="molecule type" value="Genomic_DNA"/>
</dbReference>
<dbReference type="InterPro" id="IPR004446">
    <property type="entry name" value="Heptose_bisP_phosphatase"/>
</dbReference>
<keyword evidence="2 7" id="KW-0963">Cytoplasm</keyword>
<keyword evidence="3 10" id="KW-0479">Metal-binding</keyword>
<evidence type="ECO:0000256" key="5">
    <source>
        <dbReference type="ARBA" id="ARBA00023277"/>
    </source>
</evidence>
<keyword evidence="5 7" id="KW-0119">Carbohydrate metabolism</keyword>
<evidence type="ECO:0000256" key="10">
    <source>
        <dbReference type="PIRSR" id="PIRSR004682-4"/>
    </source>
</evidence>
<dbReference type="NCBIfam" id="TIGR01656">
    <property type="entry name" value="Histidinol-ppas"/>
    <property type="match status" value="1"/>
</dbReference>
<evidence type="ECO:0000313" key="11">
    <source>
        <dbReference type="EMBL" id="MBB4036144.1"/>
    </source>
</evidence>
<dbReference type="GO" id="GO:0046872">
    <property type="term" value="F:metal ion binding"/>
    <property type="evidence" value="ECO:0007669"/>
    <property type="project" value="UniProtKB-KW"/>
</dbReference>
<dbReference type="EC" id="3.1.3.-" evidence="7"/>
<accession>A0A840CRB6</accession>
<dbReference type="GO" id="GO:0005975">
    <property type="term" value="P:carbohydrate metabolic process"/>
    <property type="evidence" value="ECO:0007669"/>
    <property type="project" value="InterPro"/>
</dbReference>
<dbReference type="GO" id="GO:0005737">
    <property type="term" value="C:cytoplasm"/>
    <property type="evidence" value="ECO:0007669"/>
    <property type="project" value="UniProtKB-SubCell"/>
</dbReference>
<reference evidence="11 12" key="1">
    <citation type="submission" date="2020-08" db="EMBL/GenBank/DDBJ databases">
        <title>Genomic Encyclopedia of Type Strains, Phase IV (KMG-IV): sequencing the most valuable type-strain genomes for metagenomic binning, comparative biology and taxonomic classification.</title>
        <authorList>
            <person name="Goeker M."/>
        </authorList>
    </citation>
    <scope>NUCLEOTIDE SEQUENCE [LARGE SCALE GENOMIC DNA]</scope>
    <source>
        <strain evidence="11 12">DSM 104969</strain>
    </source>
</reference>
<feature type="active site" description="Proton donor" evidence="8">
    <location>
        <position position="16"/>
    </location>
</feature>
<feature type="active site" description="Nucleophile" evidence="8">
    <location>
        <position position="14"/>
    </location>
</feature>
<evidence type="ECO:0000256" key="8">
    <source>
        <dbReference type="PIRSR" id="PIRSR004682-1"/>
    </source>
</evidence>
<protein>
    <recommendedName>
        <fullName evidence="6 7">D,D-heptose 1,7-bisphosphate phosphatase</fullName>
        <ecNumber evidence="7">3.1.3.-</ecNumber>
    </recommendedName>
</protein>
<feature type="binding site" evidence="10">
    <location>
        <position position="97"/>
    </location>
    <ligand>
        <name>Zn(2+)</name>
        <dbReference type="ChEBI" id="CHEBI:29105"/>
    </ligand>
</feature>
<evidence type="ECO:0000256" key="9">
    <source>
        <dbReference type="PIRSR" id="PIRSR004682-3"/>
    </source>
</evidence>
<feature type="binding site" evidence="10">
    <location>
        <position position="14"/>
    </location>
    <ligand>
        <name>Mg(2+)</name>
        <dbReference type="ChEBI" id="CHEBI:18420"/>
    </ligand>
</feature>
<feature type="site" description="Contributes to substrate recognition" evidence="9">
    <location>
        <position position="107"/>
    </location>
</feature>
<proteinExistence type="inferred from homology"/>
<dbReference type="PANTHER" id="PTHR42891:SF1">
    <property type="entry name" value="D-GLYCERO-BETA-D-MANNO-HEPTOSE-1,7-BISPHOSPHATE 7-PHOSPHATASE"/>
    <property type="match status" value="1"/>
</dbReference>
<dbReference type="Gene3D" id="3.40.50.1000">
    <property type="entry name" value="HAD superfamily/HAD-like"/>
    <property type="match status" value="1"/>
</dbReference>
<organism evidence="11 12">
    <name type="scientific">Dysgonomonas hofstadii</name>
    <dbReference type="NCBI Taxonomy" id="637886"/>
    <lineage>
        <taxon>Bacteria</taxon>
        <taxon>Pseudomonadati</taxon>
        <taxon>Bacteroidota</taxon>
        <taxon>Bacteroidia</taxon>
        <taxon>Bacteroidales</taxon>
        <taxon>Dysgonomonadaceae</taxon>
        <taxon>Dysgonomonas</taxon>
    </lineage>
</organism>
<dbReference type="InterPro" id="IPR023214">
    <property type="entry name" value="HAD_sf"/>
</dbReference>
<dbReference type="PIRSF" id="PIRSF004682">
    <property type="entry name" value="GmhB"/>
    <property type="match status" value="1"/>
</dbReference>
<evidence type="ECO:0000256" key="1">
    <source>
        <dbReference type="ARBA" id="ARBA00004496"/>
    </source>
</evidence>
<keyword evidence="10" id="KW-0460">Magnesium</keyword>
<evidence type="ECO:0000256" key="2">
    <source>
        <dbReference type="ARBA" id="ARBA00022490"/>
    </source>
</evidence>
<feature type="binding site" evidence="10">
    <location>
        <position position="16"/>
    </location>
    <ligand>
        <name>Mg(2+)</name>
        <dbReference type="ChEBI" id="CHEBI:18420"/>
    </ligand>
</feature>
<feature type="site" description="Stabilizes the phosphoryl group" evidence="9">
    <location>
        <position position="58"/>
    </location>
</feature>
<name>A0A840CRB6_9BACT</name>
<evidence type="ECO:0000313" key="12">
    <source>
        <dbReference type="Proteomes" id="UP000555103"/>
    </source>
</evidence>
<dbReference type="RefSeq" id="WP_183307054.1">
    <property type="nucleotide sequence ID" value="NZ_JACIEP010000006.1"/>
</dbReference>
<comment type="subcellular location">
    <subcellularLocation>
        <location evidence="1 7">Cytoplasm</location>
    </subcellularLocation>
</comment>
<evidence type="ECO:0000256" key="6">
    <source>
        <dbReference type="ARBA" id="ARBA00031828"/>
    </source>
</evidence>
<feature type="site" description="Stabilizes the phosphoryl group" evidence="9">
    <location>
        <position position="108"/>
    </location>
</feature>
<evidence type="ECO:0000256" key="4">
    <source>
        <dbReference type="ARBA" id="ARBA00022801"/>
    </source>
</evidence>
<comment type="cofactor">
    <cofactor evidence="10">
        <name>Zn(2+)</name>
        <dbReference type="ChEBI" id="CHEBI:29105"/>
    </cofactor>
</comment>
<evidence type="ECO:0000256" key="7">
    <source>
        <dbReference type="PIRNR" id="PIRNR004682"/>
    </source>
</evidence>
<dbReference type="Pfam" id="PF13242">
    <property type="entry name" value="Hydrolase_like"/>
    <property type="match status" value="1"/>
</dbReference>
<keyword evidence="12" id="KW-1185">Reference proteome</keyword>
<comment type="caution">
    <text evidence="11">The sequence shown here is derived from an EMBL/GenBank/DDBJ whole genome shotgun (WGS) entry which is preliminary data.</text>
</comment>
<dbReference type="SUPFAM" id="SSF56784">
    <property type="entry name" value="HAD-like"/>
    <property type="match status" value="1"/>
</dbReference>
<comment type="similarity">
    <text evidence="7">Belongs to the gmhB family.</text>
</comment>
<sequence length="190" mass="21611">MTNGLQKYKYLFLDRDGVINIERPGDYVKYISEFIFEKDALNALSMLASCFEKIFIITNQRGVGRGKMTMAQLHDVHAYMLSEININKGKISGIYCCTDTESISINRKPNTGMAFQILEDFPDIELSETIMIGNSKSDILFAKKLGIYSVLVGDKYPTEDEIYNIADAYYENLYKFALSLKSGDNENNKK</sequence>
<dbReference type="PANTHER" id="PTHR42891">
    <property type="entry name" value="D-GLYCERO-BETA-D-MANNO-HEPTOSE-1,7-BISPHOSPHATE 7-PHOSPHATASE"/>
    <property type="match status" value="1"/>
</dbReference>
<dbReference type="Proteomes" id="UP000555103">
    <property type="component" value="Unassembled WGS sequence"/>
</dbReference>
<keyword evidence="10" id="KW-0862">Zinc</keyword>
<dbReference type="NCBIfam" id="TIGR01662">
    <property type="entry name" value="HAD-SF-IIIA"/>
    <property type="match status" value="1"/>
</dbReference>